<dbReference type="EMBL" id="JAVREM010000002">
    <property type="protein sequence ID" value="MDT0317353.1"/>
    <property type="molecule type" value="Genomic_DNA"/>
</dbReference>
<evidence type="ECO:0000256" key="2">
    <source>
        <dbReference type="SAM" id="Phobius"/>
    </source>
</evidence>
<keyword evidence="2" id="KW-0812">Transmembrane</keyword>
<evidence type="ECO:0000256" key="1">
    <source>
        <dbReference type="SAM" id="MobiDB-lite"/>
    </source>
</evidence>
<feature type="chain" id="PRO_5046628932" evidence="3">
    <location>
        <begin position="24"/>
        <end position="251"/>
    </location>
</feature>
<feature type="compositionally biased region" description="Low complexity" evidence="1">
    <location>
        <begin position="181"/>
        <end position="195"/>
    </location>
</feature>
<keyword evidence="2" id="KW-0472">Membrane</keyword>
<evidence type="ECO:0000313" key="4">
    <source>
        <dbReference type="EMBL" id="MDT0317353.1"/>
    </source>
</evidence>
<gene>
    <name evidence="4" type="ORF">RNC47_03245</name>
</gene>
<dbReference type="RefSeq" id="WP_311595305.1">
    <property type="nucleotide sequence ID" value="NZ_JAVREM010000002.1"/>
</dbReference>
<name>A0ABU2LJQ7_9ACTN</name>
<dbReference type="Proteomes" id="UP001183420">
    <property type="component" value="Unassembled WGS sequence"/>
</dbReference>
<dbReference type="Pfam" id="PF19649">
    <property type="entry name" value="DUF6152"/>
    <property type="match status" value="1"/>
</dbReference>
<keyword evidence="5" id="KW-1185">Reference proteome</keyword>
<evidence type="ECO:0000256" key="3">
    <source>
        <dbReference type="SAM" id="SignalP"/>
    </source>
</evidence>
<keyword evidence="3" id="KW-0732">Signal</keyword>
<dbReference type="InterPro" id="IPR046150">
    <property type="entry name" value="DUF6152"/>
</dbReference>
<feature type="transmembrane region" description="Helical" evidence="2">
    <location>
        <begin position="224"/>
        <end position="245"/>
    </location>
</feature>
<comment type="caution">
    <text evidence="4">The sequence shown here is derived from an EMBL/GenBank/DDBJ whole genome shotgun (WGS) entry which is preliminary data.</text>
</comment>
<keyword evidence="2" id="KW-1133">Transmembrane helix</keyword>
<proteinExistence type="predicted"/>
<feature type="compositionally biased region" description="Gly residues" evidence="1">
    <location>
        <begin position="196"/>
        <end position="205"/>
    </location>
</feature>
<feature type="compositionally biased region" description="Acidic residues" evidence="1">
    <location>
        <begin position="206"/>
        <end position="220"/>
    </location>
</feature>
<reference evidence="5" key="1">
    <citation type="submission" date="2023-07" db="EMBL/GenBank/DDBJ databases">
        <title>30 novel species of actinomycetes from the DSMZ collection.</title>
        <authorList>
            <person name="Nouioui I."/>
        </authorList>
    </citation>
    <scope>NUCLEOTIDE SEQUENCE [LARGE SCALE GENOMIC DNA]</scope>
    <source>
        <strain evidence="5">DSM 44918</strain>
    </source>
</reference>
<organism evidence="4 5">
    <name type="scientific">Streptomyces millisiae</name>
    <dbReference type="NCBI Taxonomy" id="3075542"/>
    <lineage>
        <taxon>Bacteria</taxon>
        <taxon>Bacillati</taxon>
        <taxon>Actinomycetota</taxon>
        <taxon>Actinomycetes</taxon>
        <taxon>Kitasatosporales</taxon>
        <taxon>Streptomycetaceae</taxon>
        <taxon>Streptomyces</taxon>
    </lineage>
</organism>
<evidence type="ECO:0000313" key="5">
    <source>
        <dbReference type="Proteomes" id="UP001183420"/>
    </source>
</evidence>
<sequence>MRRASATTAFSLLVATVIGLATANPAAAHHGWEEYDTTAAYYVSGTVSEVRWGNPHPEVTIELETPVSVPAGWAELDIPPELEELDGREVLEATRPYGGEAERLTMDLAPIERLSAWGLDGEVPEGERIEAVGYLGRDDDAHIRPELVVLESGQVVRQRSVPLPAMPEAAPAESAEDGADAGDPPADGDPPAEGTGSAGDTGGTDGADDAAEESAAEDEGSSSAVVWALLAVGVLVVVGGGLYVVRRGNRD</sequence>
<feature type="signal peptide" evidence="3">
    <location>
        <begin position="1"/>
        <end position="23"/>
    </location>
</feature>
<accession>A0ABU2LJQ7</accession>
<protein>
    <submittedName>
        <fullName evidence="4">DUF6152 family protein</fullName>
    </submittedName>
</protein>
<feature type="region of interest" description="Disordered" evidence="1">
    <location>
        <begin position="167"/>
        <end position="220"/>
    </location>
</feature>